<sequence length="220" mass="23923">MSLRRLATKALTGAATFQRAVSHGPNGLFARSATGAEAASRMLARQAPGGRRFASASTNPDPAKAWSMYYTHENAYLNWVRNGATFTAVGMAFTIFKGQTEHAPVSLGGCVVQSMGACYMVLGATQYVTSSVALRNLMGISPVGWAWISLNASWPTALYLIGLSCFHGLHPRWLLGLIADNSAVLPARLQERIFQLVAEARHKEFEEKSKRRRTGTRTGF</sequence>
<dbReference type="Proteomes" id="UP000002009">
    <property type="component" value="Chromosome 7"/>
</dbReference>
<dbReference type="KEGG" id="mis:MICPUN_60009"/>
<name>C1EAA9_MICCC</name>
<gene>
    <name evidence="1" type="ORF">MICPUN_60009</name>
</gene>
<dbReference type="AlphaFoldDB" id="C1EAA9"/>
<evidence type="ECO:0000313" key="2">
    <source>
        <dbReference type="Proteomes" id="UP000002009"/>
    </source>
</evidence>
<dbReference type="GeneID" id="8245205"/>
<dbReference type="InParanoid" id="C1EAA9"/>
<reference evidence="1 2" key="1">
    <citation type="journal article" date="2009" name="Science">
        <title>Green evolution and dynamic adaptations revealed by genomes of the marine picoeukaryotes Micromonas.</title>
        <authorList>
            <person name="Worden A.Z."/>
            <person name="Lee J.H."/>
            <person name="Mock T."/>
            <person name="Rouze P."/>
            <person name="Simmons M.P."/>
            <person name="Aerts A.L."/>
            <person name="Allen A.E."/>
            <person name="Cuvelier M.L."/>
            <person name="Derelle E."/>
            <person name="Everett M.V."/>
            <person name="Foulon E."/>
            <person name="Grimwood J."/>
            <person name="Gundlach H."/>
            <person name="Henrissat B."/>
            <person name="Napoli C."/>
            <person name="McDonald S.M."/>
            <person name="Parker M.S."/>
            <person name="Rombauts S."/>
            <person name="Salamov A."/>
            <person name="Von Dassow P."/>
            <person name="Badger J.H."/>
            <person name="Coutinho P.M."/>
            <person name="Demir E."/>
            <person name="Dubchak I."/>
            <person name="Gentemann C."/>
            <person name="Eikrem W."/>
            <person name="Gready J.E."/>
            <person name="John U."/>
            <person name="Lanier W."/>
            <person name="Lindquist E.A."/>
            <person name="Lucas S."/>
            <person name="Mayer K.F."/>
            <person name="Moreau H."/>
            <person name="Not F."/>
            <person name="Otillar R."/>
            <person name="Panaud O."/>
            <person name="Pangilinan J."/>
            <person name="Paulsen I."/>
            <person name="Piegu B."/>
            <person name="Poliakov A."/>
            <person name="Robbens S."/>
            <person name="Schmutz J."/>
            <person name="Toulza E."/>
            <person name="Wyss T."/>
            <person name="Zelensky A."/>
            <person name="Zhou K."/>
            <person name="Armbrust E.V."/>
            <person name="Bhattacharya D."/>
            <person name="Goodenough U.W."/>
            <person name="Van de Peer Y."/>
            <person name="Grigoriev I.V."/>
        </authorList>
    </citation>
    <scope>NUCLEOTIDE SEQUENCE [LARGE SCALE GENOMIC DNA]</scope>
    <source>
        <strain evidence="2">RCC299 / NOUM17</strain>
    </source>
</reference>
<dbReference type="OrthoDB" id="10546419at2759"/>
<dbReference type="RefSeq" id="XP_002503569.1">
    <property type="nucleotide sequence ID" value="XM_002503523.1"/>
</dbReference>
<keyword evidence="2" id="KW-1185">Reference proteome</keyword>
<accession>C1EAA9</accession>
<evidence type="ECO:0000313" key="1">
    <source>
        <dbReference type="EMBL" id="ACO64827.1"/>
    </source>
</evidence>
<organism evidence="1 2">
    <name type="scientific">Micromonas commoda (strain RCC299 / NOUM17 / CCMP2709)</name>
    <name type="common">Picoplanktonic green alga</name>
    <dbReference type="NCBI Taxonomy" id="296587"/>
    <lineage>
        <taxon>Eukaryota</taxon>
        <taxon>Viridiplantae</taxon>
        <taxon>Chlorophyta</taxon>
        <taxon>Mamiellophyceae</taxon>
        <taxon>Mamiellales</taxon>
        <taxon>Mamiellaceae</taxon>
        <taxon>Micromonas</taxon>
    </lineage>
</organism>
<proteinExistence type="predicted"/>
<protein>
    <submittedName>
        <fullName evidence="1">Uncharacterized protein</fullName>
    </submittedName>
</protein>
<dbReference type="EMBL" id="CP001328">
    <property type="protein sequence ID" value="ACO64827.1"/>
    <property type="molecule type" value="Genomic_DNA"/>
</dbReference>